<dbReference type="SMART" id="SM00382">
    <property type="entry name" value="AAA"/>
    <property type="match status" value="1"/>
</dbReference>
<organism evidence="13 14">
    <name type="scientific">Stagnimonas aquatica</name>
    <dbReference type="NCBI Taxonomy" id="2689987"/>
    <lineage>
        <taxon>Bacteria</taxon>
        <taxon>Pseudomonadati</taxon>
        <taxon>Pseudomonadota</taxon>
        <taxon>Gammaproteobacteria</taxon>
        <taxon>Nevskiales</taxon>
        <taxon>Nevskiaceae</taxon>
        <taxon>Stagnimonas</taxon>
    </lineage>
</organism>
<dbReference type="Gene3D" id="3.40.50.300">
    <property type="entry name" value="P-loop containing nucleotide triphosphate hydrolases"/>
    <property type="match status" value="1"/>
</dbReference>
<dbReference type="InParanoid" id="A0A3N0V7Q2"/>
<keyword evidence="10 11" id="KW-0472">Membrane</keyword>
<evidence type="ECO:0000256" key="5">
    <source>
        <dbReference type="ARBA" id="ARBA00022475"/>
    </source>
</evidence>
<evidence type="ECO:0000256" key="6">
    <source>
        <dbReference type="ARBA" id="ARBA00022741"/>
    </source>
</evidence>
<dbReference type="Pfam" id="PF00005">
    <property type="entry name" value="ABC_tran"/>
    <property type="match status" value="1"/>
</dbReference>
<dbReference type="FunCoup" id="A0A3N0V7Q2">
    <property type="interactions" value="134"/>
</dbReference>
<keyword evidence="9" id="KW-0029">Amino-acid transport</keyword>
<keyword evidence="7 11" id="KW-0067">ATP-binding</keyword>
<keyword evidence="11" id="KW-0131">Cell cycle</keyword>
<feature type="domain" description="ABC transporter" evidence="12">
    <location>
        <begin position="5"/>
        <end position="233"/>
    </location>
</feature>
<evidence type="ECO:0000256" key="8">
    <source>
        <dbReference type="ARBA" id="ARBA00022967"/>
    </source>
</evidence>
<proteinExistence type="inferred from homology"/>
<dbReference type="InterPro" id="IPR005286">
    <property type="entry name" value="Cell_div_FtsE"/>
</dbReference>
<keyword evidence="11 13" id="KW-0132">Cell division</keyword>
<name>A0A3N0V7Q2_9GAMM</name>
<dbReference type="GO" id="GO:0051301">
    <property type="term" value="P:cell division"/>
    <property type="evidence" value="ECO:0007669"/>
    <property type="project" value="UniProtKB-UniRule"/>
</dbReference>
<dbReference type="PROSITE" id="PS50893">
    <property type="entry name" value="ABC_TRANSPORTER_2"/>
    <property type="match status" value="1"/>
</dbReference>
<protein>
    <recommendedName>
        <fullName evidence="3 11">Cell division ATP-binding protein FtsE</fullName>
    </recommendedName>
</protein>
<dbReference type="PROSITE" id="PS00211">
    <property type="entry name" value="ABC_TRANSPORTER_1"/>
    <property type="match status" value="1"/>
</dbReference>
<comment type="caution">
    <text evidence="13">The sequence shown here is derived from an EMBL/GenBank/DDBJ whole genome shotgun (WGS) entry which is preliminary data.</text>
</comment>
<dbReference type="GO" id="GO:0005886">
    <property type="term" value="C:plasma membrane"/>
    <property type="evidence" value="ECO:0007669"/>
    <property type="project" value="UniProtKB-SubCell"/>
</dbReference>
<dbReference type="NCBIfam" id="TIGR02673">
    <property type="entry name" value="FtsE"/>
    <property type="match status" value="1"/>
</dbReference>
<evidence type="ECO:0000256" key="2">
    <source>
        <dbReference type="ARBA" id="ARBA00005417"/>
    </source>
</evidence>
<reference evidence="13 14" key="1">
    <citation type="submission" date="2018-10" db="EMBL/GenBank/DDBJ databases">
        <authorList>
            <person name="Chen W.-M."/>
        </authorList>
    </citation>
    <scope>NUCLEOTIDE SEQUENCE [LARGE SCALE GENOMIC DNA]</scope>
    <source>
        <strain evidence="13 14">THS-13</strain>
    </source>
</reference>
<dbReference type="FunFam" id="3.40.50.300:FF:000056">
    <property type="entry name" value="Cell division ATP-binding protein FtsE"/>
    <property type="match status" value="1"/>
</dbReference>
<dbReference type="PANTHER" id="PTHR43166:SF30">
    <property type="entry name" value="METHIONINE IMPORT ATP-BINDING PROTEIN METN"/>
    <property type="match status" value="1"/>
</dbReference>
<keyword evidence="6 11" id="KW-0547">Nucleotide-binding</keyword>
<comment type="subcellular location">
    <subcellularLocation>
        <location evidence="11">Cell inner membrane</location>
        <topology evidence="11">Peripheral membrane protein</topology>
        <orientation evidence="11">Cytoplasmic side</orientation>
    </subcellularLocation>
</comment>
<keyword evidence="14" id="KW-1185">Reference proteome</keyword>
<evidence type="ECO:0000256" key="10">
    <source>
        <dbReference type="ARBA" id="ARBA00023136"/>
    </source>
</evidence>
<dbReference type="GO" id="GO:0005524">
    <property type="term" value="F:ATP binding"/>
    <property type="evidence" value="ECO:0007669"/>
    <property type="project" value="UniProtKB-UniRule"/>
</dbReference>
<evidence type="ECO:0000256" key="9">
    <source>
        <dbReference type="ARBA" id="ARBA00022970"/>
    </source>
</evidence>
<comment type="subunit">
    <text evidence="11">Homodimer. Forms a membrane-associated complex with FtsX.</text>
</comment>
<keyword evidence="8" id="KW-1278">Translocase</keyword>
<dbReference type="PANTHER" id="PTHR43166">
    <property type="entry name" value="AMINO ACID IMPORT ATP-BINDING PROTEIN"/>
    <property type="match status" value="1"/>
</dbReference>
<evidence type="ECO:0000256" key="7">
    <source>
        <dbReference type="ARBA" id="ARBA00022840"/>
    </source>
</evidence>
<sequence>MPDIIHFHRVSHRYEGSGDVLSDVTFTLAKGEMAFLTGPSGAGKSTLLKLVALLERPSRGQIVVNGQNLAGVRRGQIPAFRQQIGVVFQNFNLLYDRSVFDNVALPLVIRGIGHDDIGRRVRAALDAVGLLGKEKVSPITLSGGEQQRVGIARAIVAKPQLLLADEPTGNLDPEMAREVMQLFQRFNEVGVSVLVATHAVGLIKKLPYRVIHLERGQLTTRQSPELMEKTVDFG</sequence>
<evidence type="ECO:0000313" key="13">
    <source>
        <dbReference type="EMBL" id="ROH88715.1"/>
    </source>
</evidence>
<dbReference type="InterPro" id="IPR003439">
    <property type="entry name" value="ABC_transporter-like_ATP-bd"/>
</dbReference>
<dbReference type="InterPro" id="IPR050086">
    <property type="entry name" value="MetN_ABC_transporter-like"/>
</dbReference>
<evidence type="ECO:0000256" key="4">
    <source>
        <dbReference type="ARBA" id="ARBA00022448"/>
    </source>
</evidence>
<dbReference type="GO" id="GO:0006865">
    <property type="term" value="P:amino acid transport"/>
    <property type="evidence" value="ECO:0007669"/>
    <property type="project" value="UniProtKB-KW"/>
</dbReference>
<dbReference type="InterPro" id="IPR003593">
    <property type="entry name" value="AAA+_ATPase"/>
</dbReference>
<keyword evidence="5 11" id="KW-1003">Cell membrane</keyword>
<evidence type="ECO:0000313" key="14">
    <source>
        <dbReference type="Proteomes" id="UP000282106"/>
    </source>
</evidence>
<dbReference type="GO" id="GO:0016887">
    <property type="term" value="F:ATP hydrolysis activity"/>
    <property type="evidence" value="ECO:0007669"/>
    <property type="project" value="InterPro"/>
</dbReference>
<evidence type="ECO:0000256" key="11">
    <source>
        <dbReference type="RuleBase" id="RU365094"/>
    </source>
</evidence>
<dbReference type="AlphaFoldDB" id="A0A3N0V7Q2"/>
<comment type="function">
    <text evidence="1">Part of the ABC transporter FtsEX involved in cellular division. Important for assembly or stability of the septal ring.</text>
</comment>
<dbReference type="InterPro" id="IPR017871">
    <property type="entry name" value="ABC_transporter-like_CS"/>
</dbReference>
<evidence type="ECO:0000259" key="12">
    <source>
        <dbReference type="PROSITE" id="PS50893"/>
    </source>
</evidence>
<dbReference type="SUPFAM" id="SSF52540">
    <property type="entry name" value="P-loop containing nucleoside triphosphate hydrolases"/>
    <property type="match status" value="1"/>
</dbReference>
<dbReference type="InterPro" id="IPR027417">
    <property type="entry name" value="P-loop_NTPase"/>
</dbReference>
<gene>
    <name evidence="11 13" type="primary">ftsE</name>
    <name evidence="13" type="ORF">ED208_12925</name>
</gene>
<evidence type="ECO:0000256" key="1">
    <source>
        <dbReference type="ARBA" id="ARBA00002579"/>
    </source>
</evidence>
<keyword evidence="4" id="KW-0813">Transport</keyword>
<comment type="similarity">
    <text evidence="2 11">Belongs to the ABC transporter superfamily.</text>
</comment>
<dbReference type="Proteomes" id="UP000282106">
    <property type="component" value="Unassembled WGS sequence"/>
</dbReference>
<dbReference type="EMBL" id="RJVO01000006">
    <property type="protein sequence ID" value="ROH88715.1"/>
    <property type="molecule type" value="Genomic_DNA"/>
</dbReference>
<accession>A0A3N0V7Q2</accession>
<evidence type="ECO:0000256" key="3">
    <source>
        <dbReference type="ARBA" id="ARBA00020019"/>
    </source>
</evidence>